<name>A0ABR1J214_9AGAR</name>
<proteinExistence type="predicted"/>
<feature type="region of interest" description="Disordered" evidence="1">
    <location>
        <begin position="74"/>
        <end position="125"/>
    </location>
</feature>
<feature type="compositionally biased region" description="Low complexity" evidence="1">
    <location>
        <begin position="116"/>
        <end position="125"/>
    </location>
</feature>
<evidence type="ECO:0000313" key="3">
    <source>
        <dbReference type="Proteomes" id="UP001498398"/>
    </source>
</evidence>
<evidence type="ECO:0000256" key="1">
    <source>
        <dbReference type="SAM" id="MobiDB-lite"/>
    </source>
</evidence>
<reference evidence="2 3" key="1">
    <citation type="submission" date="2024-01" db="EMBL/GenBank/DDBJ databases">
        <title>A draft genome for the cacao thread blight pathogen Marasmiellus scandens.</title>
        <authorList>
            <person name="Baruah I.K."/>
            <person name="Leung J."/>
            <person name="Bukari Y."/>
            <person name="Amoako-Attah I."/>
            <person name="Meinhardt L.W."/>
            <person name="Bailey B.A."/>
            <person name="Cohen S.P."/>
        </authorList>
    </citation>
    <scope>NUCLEOTIDE SEQUENCE [LARGE SCALE GENOMIC DNA]</scope>
    <source>
        <strain evidence="2 3">GH-19</strain>
    </source>
</reference>
<protein>
    <submittedName>
        <fullName evidence="2">Uncharacterized protein</fullName>
    </submittedName>
</protein>
<gene>
    <name evidence="2" type="ORF">VKT23_015131</name>
</gene>
<sequence length="125" mass="12835">MHEHFLQQPQIAAVGAIKGGEWLGCDLSGIITQSLYMALAESDAGHASLPGDVSSSLSELSDLGSLEEYLSDLSSLSDYEEEHGSSLPDTSDGHKTVPGTASDVITGGESENDGYSSGSVSVGCV</sequence>
<evidence type="ECO:0000313" key="2">
    <source>
        <dbReference type="EMBL" id="KAK7444814.1"/>
    </source>
</evidence>
<dbReference type="Proteomes" id="UP001498398">
    <property type="component" value="Unassembled WGS sequence"/>
</dbReference>
<keyword evidence="3" id="KW-1185">Reference proteome</keyword>
<accession>A0ABR1J214</accession>
<comment type="caution">
    <text evidence="2">The sequence shown here is derived from an EMBL/GenBank/DDBJ whole genome shotgun (WGS) entry which is preliminary data.</text>
</comment>
<dbReference type="EMBL" id="JBANRG010000049">
    <property type="protein sequence ID" value="KAK7444814.1"/>
    <property type="molecule type" value="Genomic_DNA"/>
</dbReference>
<organism evidence="2 3">
    <name type="scientific">Marasmiellus scandens</name>
    <dbReference type="NCBI Taxonomy" id="2682957"/>
    <lineage>
        <taxon>Eukaryota</taxon>
        <taxon>Fungi</taxon>
        <taxon>Dikarya</taxon>
        <taxon>Basidiomycota</taxon>
        <taxon>Agaricomycotina</taxon>
        <taxon>Agaricomycetes</taxon>
        <taxon>Agaricomycetidae</taxon>
        <taxon>Agaricales</taxon>
        <taxon>Marasmiineae</taxon>
        <taxon>Omphalotaceae</taxon>
        <taxon>Marasmiellus</taxon>
    </lineage>
</organism>